<accession>A0A2S7WQM0</accession>
<dbReference type="Proteomes" id="UP000238882">
    <property type="component" value="Unassembled WGS sequence"/>
</dbReference>
<dbReference type="AlphaFoldDB" id="A0A2S7WQM0"/>
<proteinExistence type="predicted"/>
<dbReference type="EMBL" id="MSCN01000001">
    <property type="protein sequence ID" value="PQJ79874.1"/>
    <property type="molecule type" value="Genomic_DNA"/>
</dbReference>
<keyword evidence="2" id="KW-1185">Reference proteome</keyword>
<name>A0A2S7WQM0_9FLAO</name>
<comment type="caution">
    <text evidence="1">The sequence shown here is derived from an EMBL/GenBank/DDBJ whole genome shotgun (WGS) entry which is preliminary data.</text>
</comment>
<sequence length="525" mass="60532">MSFIAKGIESDSLYVFPFSGGKDSLGNPIIKISSIKVNAVNTSKKVKNSKIELYNVRNNDNITITYEFNLNDIFDWRKSFGYILFPSSSSDNSWYPDIYINGDRNYYKNFEVKLTYPKKLAILTSGYKTNTVRKKSQKTSAFKVEDIRYFALNAGWDFVVNSIKTNKTEIFYFCPKDLTDVFSNVAQTASNIIAWYESVYGFFPLKHVGIVIGHKKWQGGFPTENVFYIHQGNLDTSFLQWITSHELGHYYWGYHVKSDGLSPLMLSSGIWIDHLYLSEAYKLSLEDTWNSGAYRAGMMERYLETYLSNVEQQVGLPAEQYKKLNFDYNSNISHGKASVGMYLISREIGFKNFLNIQKDILKKYQGKQLSTQNFIDYCTQNGHPFVKHFMKQWNNDNAIIEYELKNIKKLNKNNGWEYSFSIVKRGSVDYPIEIEVEDKSGNVYLHKTQGNSKKEIVKGISNSEPLSFNLDPKGAVPMWNSSHPAIQLNYIRALKRAGHTQVANELAMSYLKKYPKSKRAKRIID</sequence>
<organism evidence="1 2">
    <name type="scientific">Polaribacter porphyrae</name>
    <dbReference type="NCBI Taxonomy" id="1137780"/>
    <lineage>
        <taxon>Bacteria</taxon>
        <taxon>Pseudomonadati</taxon>
        <taxon>Bacteroidota</taxon>
        <taxon>Flavobacteriia</taxon>
        <taxon>Flavobacteriales</taxon>
        <taxon>Flavobacteriaceae</taxon>
    </lineage>
</organism>
<dbReference type="InterPro" id="IPR027268">
    <property type="entry name" value="Peptidase_M4/M1_CTD_sf"/>
</dbReference>
<dbReference type="Gene3D" id="1.10.390.10">
    <property type="entry name" value="Neutral Protease Domain 2"/>
    <property type="match status" value="1"/>
</dbReference>
<reference evidence="1 2" key="1">
    <citation type="submission" date="2016-12" db="EMBL/GenBank/DDBJ databases">
        <title>Trade-off between light-utilization and light-protection in marine flavobacteria.</title>
        <authorList>
            <person name="Kumagai Y."/>
            <person name="Yoshizawa S."/>
            <person name="Kogure K."/>
            <person name="Iwasaki W."/>
        </authorList>
    </citation>
    <scope>NUCLEOTIDE SEQUENCE [LARGE SCALE GENOMIC DNA]</scope>
    <source>
        <strain evidence="1 2">NBRC 108759</strain>
    </source>
</reference>
<evidence type="ECO:0000313" key="2">
    <source>
        <dbReference type="Proteomes" id="UP000238882"/>
    </source>
</evidence>
<protein>
    <recommendedName>
        <fullName evidence="3">Peptidase M1 membrane alanine aminopeptidase domain-containing protein</fullName>
    </recommendedName>
</protein>
<evidence type="ECO:0008006" key="3">
    <source>
        <dbReference type="Google" id="ProtNLM"/>
    </source>
</evidence>
<gene>
    <name evidence="1" type="ORF">BTO18_12120</name>
</gene>
<dbReference type="SUPFAM" id="SSF55486">
    <property type="entry name" value="Metalloproteases ('zincins'), catalytic domain"/>
    <property type="match status" value="1"/>
</dbReference>
<evidence type="ECO:0000313" key="1">
    <source>
        <dbReference type="EMBL" id="PQJ79874.1"/>
    </source>
</evidence>